<protein>
    <submittedName>
        <fullName evidence="1">Uncharacterized protein</fullName>
    </submittedName>
</protein>
<accession>A0A3T2HDD7</accession>
<evidence type="ECO:0000313" key="1">
    <source>
        <dbReference type="EMBL" id="EAE2899266.1"/>
    </source>
</evidence>
<dbReference type="Proteomes" id="UP000401273">
    <property type="component" value="Unassembled WGS sequence"/>
</dbReference>
<evidence type="ECO:0000313" key="2">
    <source>
        <dbReference type="Proteomes" id="UP000401273"/>
    </source>
</evidence>
<name>A0A3T2HDD7_LISMN</name>
<dbReference type="AlphaFoldDB" id="A0A3T2HDD7"/>
<proteinExistence type="predicted"/>
<comment type="caution">
    <text evidence="1">The sequence shown here is derived from an EMBL/GenBank/DDBJ whole genome shotgun (WGS) entry which is preliminary data.</text>
</comment>
<reference evidence="1 2" key="1">
    <citation type="submission" date="2019-03" db="EMBL/GenBank/DDBJ databases">
        <authorList>
            <person name="Ashton P.M."/>
            <person name="Dallman T."/>
            <person name="Nair S."/>
            <person name="De Pinna E."/>
            <person name="Peters T."/>
            <person name="Grant K."/>
        </authorList>
    </citation>
    <scope>NUCLEOTIDE SEQUENCE [LARGE SCALE GENOMIC DNA]</scope>
    <source>
        <strain evidence="1">RL15000271</strain>
    </source>
</reference>
<dbReference type="RefSeq" id="WP_003732895.1">
    <property type="nucleotide sequence ID" value="NZ_CP025221.1"/>
</dbReference>
<organism evidence="1 2">
    <name type="scientific">Listeria monocytogenes</name>
    <dbReference type="NCBI Taxonomy" id="1639"/>
    <lineage>
        <taxon>Bacteria</taxon>
        <taxon>Bacillati</taxon>
        <taxon>Bacillota</taxon>
        <taxon>Bacilli</taxon>
        <taxon>Bacillales</taxon>
        <taxon>Listeriaceae</taxon>
        <taxon>Listeria</taxon>
    </lineage>
</organism>
<dbReference type="EMBL" id="AAARLF010000017">
    <property type="protein sequence ID" value="EAE2899266.1"/>
    <property type="molecule type" value="Genomic_DNA"/>
</dbReference>
<gene>
    <name evidence="1" type="ORF">E1W43_15135</name>
</gene>
<sequence>MKKVKISIVSFLGVIILSLIVYFGYINYQTYQANKLMNDAIKKAGIPISEVITIQATNYNQQGLFGPEWYGEDITTKKDYKHWRQVVKKRGKYLSGKPLGDTAALSNPKNCELTYGLLLQDGVARIGPVYAGTSATSSQLDEFAYHFPNQFPEE</sequence>